<dbReference type="RefSeq" id="XP_005788697.1">
    <property type="nucleotide sequence ID" value="XM_005788640.1"/>
</dbReference>
<dbReference type="EnsemblProtists" id="EOD36268">
    <property type="protein sequence ID" value="EOD36268"/>
    <property type="gene ID" value="EMIHUDRAFT_455112"/>
</dbReference>
<dbReference type="AlphaFoldDB" id="A0A0D3KKI3"/>
<reference evidence="1" key="2">
    <citation type="submission" date="2024-10" db="UniProtKB">
        <authorList>
            <consortium name="EnsemblProtists"/>
        </authorList>
    </citation>
    <scope>IDENTIFICATION</scope>
</reference>
<accession>A0A0D3KKI3</accession>
<evidence type="ECO:0008006" key="3">
    <source>
        <dbReference type="Google" id="ProtNLM"/>
    </source>
</evidence>
<dbReference type="PaxDb" id="2903-EOD36268"/>
<proteinExistence type="predicted"/>
<sequence>MQGWRCCRGQQGSQSPCAQSLSVDEVSHLLAWLELDAIASPLRAAGVTGASLAQEVEGPFLTRFGLRPHTAARLRNDLSLFLQHGVPLHYVTRPPSYCIGCLKYRTGEALLEALEGTGGDTQRRWGARARGGGRELEPQPGLRLVPPVRLLRSEWVVARAAQLRAVPADRRRALTLPRRQELEVLEPSAYYSAEEVKALPRGPRNAGFPMAVLAVSHSWESEEHPDPHGRTLLMLADAITTAQAIQVSKGPYTWQTLPSRVAVFFDFCSLFQPPRAKEEPPIGEGPTMALRAALTRMQVWYAHQLTTCFFVTDGNTETANDGSHTPYHERGWPTFEYHVGDDGLRCIAELLRRTPPHLPMLKTIRITGKHALEEACRSRGIKIEG</sequence>
<keyword evidence="2" id="KW-1185">Reference proteome</keyword>
<reference evidence="2" key="1">
    <citation type="journal article" date="2013" name="Nature">
        <title>Pan genome of the phytoplankton Emiliania underpins its global distribution.</title>
        <authorList>
            <person name="Read B.A."/>
            <person name="Kegel J."/>
            <person name="Klute M.J."/>
            <person name="Kuo A."/>
            <person name="Lefebvre S.C."/>
            <person name="Maumus F."/>
            <person name="Mayer C."/>
            <person name="Miller J."/>
            <person name="Monier A."/>
            <person name="Salamov A."/>
            <person name="Young J."/>
            <person name="Aguilar M."/>
            <person name="Claverie J.M."/>
            <person name="Frickenhaus S."/>
            <person name="Gonzalez K."/>
            <person name="Herman E.K."/>
            <person name="Lin Y.C."/>
            <person name="Napier J."/>
            <person name="Ogata H."/>
            <person name="Sarno A.F."/>
            <person name="Shmutz J."/>
            <person name="Schroeder D."/>
            <person name="de Vargas C."/>
            <person name="Verret F."/>
            <person name="von Dassow P."/>
            <person name="Valentin K."/>
            <person name="Van de Peer Y."/>
            <person name="Wheeler G."/>
            <person name="Dacks J.B."/>
            <person name="Delwiche C.F."/>
            <person name="Dyhrman S.T."/>
            <person name="Glockner G."/>
            <person name="John U."/>
            <person name="Richards T."/>
            <person name="Worden A.Z."/>
            <person name="Zhang X."/>
            <person name="Grigoriev I.V."/>
            <person name="Allen A.E."/>
            <person name="Bidle K."/>
            <person name="Borodovsky M."/>
            <person name="Bowler C."/>
            <person name="Brownlee C."/>
            <person name="Cock J.M."/>
            <person name="Elias M."/>
            <person name="Gladyshev V.N."/>
            <person name="Groth M."/>
            <person name="Guda C."/>
            <person name="Hadaegh A."/>
            <person name="Iglesias-Rodriguez M.D."/>
            <person name="Jenkins J."/>
            <person name="Jones B.M."/>
            <person name="Lawson T."/>
            <person name="Leese F."/>
            <person name="Lindquist E."/>
            <person name="Lobanov A."/>
            <person name="Lomsadze A."/>
            <person name="Malik S.B."/>
            <person name="Marsh M.E."/>
            <person name="Mackinder L."/>
            <person name="Mock T."/>
            <person name="Mueller-Roeber B."/>
            <person name="Pagarete A."/>
            <person name="Parker M."/>
            <person name="Probert I."/>
            <person name="Quesneville H."/>
            <person name="Raines C."/>
            <person name="Rensing S.A."/>
            <person name="Riano-Pachon D.M."/>
            <person name="Richier S."/>
            <person name="Rokitta S."/>
            <person name="Shiraiwa Y."/>
            <person name="Soanes D.M."/>
            <person name="van der Giezen M."/>
            <person name="Wahlund T.M."/>
            <person name="Williams B."/>
            <person name="Wilson W."/>
            <person name="Wolfe G."/>
            <person name="Wurch L.L."/>
        </authorList>
    </citation>
    <scope>NUCLEOTIDE SEQUENCE</scope>
</reference>
<dbReference type="KEGG" id="ehx:EMIHUDRAFT_455112"/>
<protein>
    <recommendedName>
        <fullName evidence="3">SAM domain-containing protein</fullName>
    </recommendedName>
</protein>
<dbReference type="Proteomes" id="UP000013827">
    <property type="component" value="Unassembled WGS sequence"/>
</dbReference>
<evidence type="ECO:0000313" key="1">
    <source>
        <dbReference type="EnsemblProtists" id="EOD36268"/>
    </source>
</evidence>
<evidence type="ECO:0000313" key="2">
    <source>
        <dbReference type="Proteomes" id="UP000013827"/>
    </source>
</evidence>
<name>A0A0D3KKI3_EMIH1</name>
<dbReference type="GeneID" id="17281603"/>
<organism evidence="1 2">
    <name type="scientific">Emiliania huxleyi (strain CCMP1516)</name>
    <dbReference type="NCBI Taxonomy" id="280463"/>
    <lineage>
        <taxon>Eukaryota</taxon>
        <taxon>Haptista</taxon>
        <taxon>Haptophyta</taxon>
        <taxon>Prymnesiophyceae</taxon>
        <taxon>Isochrysidales</taxon>
        <taxon>Noelaerhabdaceae</taxon>
        <taxon>Emiliania</taxon>
    </lineage>
</organism>
<dbReference type="HOGENOM" id="CLU_718526_0_0_1"/>